<dbReference type="Proteomes" id="UP001218188">
    <property type="component" value="Unassembled WGS sequence"/>
</dbReference>
<evidence type="ECO:0000313" key="3">
    <source>
        <dbReference type="Proteomes" id="UP001218188"/>
    </source>
</evidence>
<feature type="region of interest" description="Disordered" evidence="1">
    <location>
        <begin position="34"/>
        <end position="53"/>
    </location>
</feature>
<evidence type="ECO:0000313" key="2">
    <source>
        <dbReference type="EMBL" id="KAJ7042246.1"/>
    </source>
</evidence>
<sequence>MVRQDITLLIPLVTQAQVCLQPGSEAAICEREATPSTSRLHKENGLHGTENHTSLAYPDWHLRTNSHLRRDL</sequence>
<organism evidence="2 3">
    <name type="scientific">Mycena alexandri</name>
    <dbReference type="NCBI Taxonomy" id="1745969"/>
    <lineage>
        <taxon>Eukaryota</taxon>
        <taxon>Fungi</taxon>
        <taxon>Dikarya</taxon>
        <taxon>Basidiomycota</taxon>
        <taxon>Agaricomycotina</taxon>
        <taxon>Agaricomycetes</taxon>
        <taxon>Agaricomycetidae</taxon>
        <taxon>Agaricales</taxon>
        <taxon>Marasmiineae</taxon>
        <taxon>Mycenaceae</taxon>
        <taxon>Mycena</taxon>
    </lineage>
</organism>
<accession>A0AAD6XBT2</accession>
<evidence type="ECO:0000256" key="1">
    <source>
        <dbReference type="SAM" id="MobiDB-lite"/>
    </source>
</evidence>
<dbReference type="AlphaFoldDB" id="A0AAD6XBT2"/>
<name>A0AAD6XBT2_9AGAR</name>
<comment type="caution">
    <text evidence="2">The sequence shown here is derived from an EMBL/GenBank/DDBJ whole genome shotgun (WGS) entry which is preliminary data.</text>
</comment>
<keyword evidence="3" id="KW-1185">Reference proteome</keyword>
<reference evidence="2" key="1">
    <citation type="submission" date="2023-03" db="EMBL/GenBank/DDBJ databases">
        <title>Massive genome expansion in bonnet fungi (Mycena s.s.) driven by repeated elements and novel gene families across ecological guilds.</title>
        <authorList>
            <consortium name="Lawrence Berkeley National Laboratory"/>
            <person name="Harder C.B."/>
            <person name="Miyauchi S."/>
            <person name="Viragh M."/>
            <person name="Kuo A."/>
            <person name="Thoen E."/>
            <person name="Andreopoulos B."/>
            <person name="Lu D."/>
            <person name="Skrede I."/>
            <person name="Drula E."/>
            <person name="Henrissat B."/>
            <person name="Morin E."/>
            <person name="Kohler A."/>
            <person name="Barry K."/>
            <person name="LaButti K."/>
            <person name="Morin E."/>
            <person name="Salamov A."/>
            <person name="Lipzen A."/>
            <person name="Mereny Z."/>
            <person name="Hegedus B."/>
            <person name="Baldrian P."/>
            <person name="Stursova M."/>
            <person name="Weitz H."/>
            <person name="Taylor A."/>
            <person name="Grigoriev I.V."/>
            <person name="Nagy L.G."/>
            <person name="Martin F."/>
            <person name="Kauserud H."/>
        </authorList>
    </citation>
    <scope>NUCLEOTIDE SEQUENCE</scope>
    <source>
        <strain evidence="2">CBHHK200</strain>
    </source>
</reference>
<dbReference type="EMBL" id="JARJCM010000013">
    <property type="protein sequence ID" value="KAJ7042246.1"/>
    <property type="molecule type" value="Genomic_DNA"/>
</dbReference>
<proteinExistence type="predicted"/>
<gene>
    <name evidence="2" type="ORF">C8F04DRAFT_1077114</name>
</gene>
<protein>
    <submittedName>
        <fullName evidence="2">Uncharacterized protein</fullName>
    </submittedName>
</protein>